<dbReference type="OrthoDB" id="7949219at2"/>
<dbReference type="Gene3D" id="3.40.430.10">
    <property type="entry name" value="Dihydrofolate Reductase, subunit A"/>
    <property type="match status" value="1"/>
</dbReference>
<evidence type="ECO:0000313" key="3">
    <source>
        <dbReference type="Proteomes" id="UP000246303"/>
    </source>
</evidence>
<proteinExistence type="predicted"/>
<reference evidence="2 3" key="1">
    <citation type="submission" date="2018-05" db="EMBL/GenBank/DDBJ databases">
        <title>Genetic diversity of glacier-inhabiting Cryobacterium bacteria in China and description of Cryobacterium mengkeensis sp. nov. and Arthrobacter glacialis sp. nov.</title>
        <authorList>
            <person name="Liu Q."/>
            <person name="Xin Y.-H."/>
        </authorList>
    </citation>
    <scope>NUCLEOTIDE SEQUENCE [LARGE SCALE GENOMIC DNA]</scope>
    <source>
        <strain evidence="2 3">GP3</strain>
    </source>
</reference>
<dbReference type="SUPFAM" id="SSF53597">
    <property type="entry name" value="Dihydrofolate reductase-like"/>
    <property type="match status" value="1"/>
</dbReference>
<dbReference type="Proteomes" id="UP000246303">
    <property type="component" value="Unassembled WGS sequence"/>
</dbReference>
<accession>A0A2V3DTX8</accession>
<comment type="caution">
    <text evidence="2">The sequence shown here is derived from an EMBL/GenBank/DDBJ whole genome shotgun (WGS) entry which is preliminary data.</text>
</comment>
<organism evidence="2 3">
    <name type="scientific">Arthrobacter psychrochitiniphilus</name>
    <dbReference type="NCBI Taxonomy" id="291045"/>
    <lineage>
        <taxon>Bacteria</taxon>
        <taxon>Bacillati</taxon>
        <taxon>Actinomycetota</taxon>
        <taxon>Actinomycetes</taxon>
        <taxon>Micrococcales</taxon>
        <taxon>Micrococcaceae</taxon>
        <taxon>Arthrobacter</taxon>
    </lineage>
</organism>
<dbReference type="InterPro" id="IPR002734">
    <property type="entry name" value="RibDG_C"/>
</dbReference>
<gene>
    <name evidence="2" type="ORF">CVS29_05655</name>
</gene>
<dbReference type="Pfam" id="PF01872">
    <property type="entry name" value="RibD_C"/>
    <property type="match status" value="1"/>
</dbReference>
<dbReference type="AlphaFoldDB" id="A0A2V3DTX8"/>
<protein>
    <submittedName>
        <fullName evidence="2">Deaminase</fullName>
    </submittedName>
</protein>
<evidence type="ECO:0000313" key="2">
    <source>
        <dbReference type="EMBL" id="PXA66192.1"/>
    </source>
</evidence>
<feature type="domain" description="Bacterial bifunctional deaminase-reductase C-terminal" evidence="1">
    <location>
        <begin position="3"/>
        <end position="178"/>
    </location>
</feature>
<dbReference type="InterPro" id="IPR024072">
    <property type="entry name" value="DHFR-like_dom_sf"/>
</dbReference>
<dbReference type="InterPro" id="IPR050765">
    <property type="entry name" value="Riboflavin_Biosynth_HTPR"/>
</dbReference>
<dbReference type="PANTHER" id="PTHR38011:SF11">
    <property type="entry name" value="2,5-DIAMINO-6-RIBOSYLAMINO-4(3H)-PYRIMIDINONE 5'-PHOSPHATE REDUCTASE"/>
    <property type="match status" value="1"/>
</dbReference>
<dbReference type="RefSeq" id="WP_110105384.1">
    <property type="nucleotide sequence ID" value="NZ_JACBZZ010000001.1"/>
</dbReference>
<dbReference type="GO" id="GO:0009231">
    <property type="term" value="P:riboflavin biosynthetic process"/>
    <property type="evidence" value="ECO:0007669"/>
    <property type="project" value="InterPro"/>
</dbReference>
<keyword evidence="3" id="KW-1185">Reference proteome</keyword>
<dbReference type="PANTHER" id="PTHR38011">
    <property type="entry name" value="DIHYDROFOLATE REDUCTASE FAMILY PROTEIN (AFU_ORTHOLOGUE AFUA_8G06820)"/>
    <property type="match status" value="1"/>
</dbReference>
<dbReference type="GO" id="GO:0008703">
    <property type="term" value="F:5-amino-6-(5-phosphoribosylamino)uracil reductase activity"/>
    <property type="evidence" value="ECO:0007669"/>
    <property type="project" value="InterPro"/>
</dbReference>
<dbReference type="EMBL" id="QHLZ01000003">
    <property type="protein sequence ID" value="PXA66192.1"/>
    <property type="molecule type" value="Genomic_DNA"/>
</dbReference>
<sequence>MAKLIYATLTSLDGYLEDREGSFTWAMPDEEVHGYVNELERGIGTYLYGRRLYETMKVWEQIYHQPEQNSVMQEYAEIWHGTDKVVFSATLESVNTERTRLERTFDPEAIRTLKAGSSMDISVGGANLAAHALRAGLVDEIHMFLSPIVVGGGKAMLPPNYATRLELLGQRAFGNGVVHLHYTVSSAG</sequence>
<name>A0A2V3DTX8_9MICC</name>
<evidence type="ECO:0000259" key="1">
    <source>
        <dbReference type="Pfam" id="PF01872"/>
    </source>
</evidence>